<evidence type="ECO:0000256" key="2">
    <source>
        <dbReference type="ARBA" id="ARBA00011915"/>
    </source>
</evidence>
<dbReference type="Pfam" id="PF16113">
    <property type="entry name" value="ECH_2"/>
    <property type="match status" value="1"/>
</dbReference>
<dbReference type="GO" id="GO:0006574">
    <property type="term" value="P:L-valine catabolic process"/>
    <property type="evidence" value="ECO:0007669"/>
    <property type="project" value="TreeGrafter"/>
</dbReference>
<dbReference type="OrthoDB" id="1737613at2759"/>
<dbReference type="InParanoid" id="D7FIS1"/>
<dbReference type="eggNOG" id="KOG1684">
    <property type="taxonomic scope" value="Eukaryota"/>
</dbReference>
<dbReference type="InterPro" id="IPR029045">
    <property type="entry name" value="ClpP/crotonase-like_dom_sf"/>
</dbReference>
<evidence type="ECO:0000259" key="4">
    <source>
        <dbReference type="Pfam" id="PF16113"/>
    </source>
</evidence>
<dbReference type="Gene3D" id="3.90.226.10">
    <property type="entry name" value="2-enoyl-CoA Hydratase, Chain A, domain 1"/>
    <property type="match status" value="1"/>
</dbReference>
<dbReference type="AlphaFoldDB" id="D7FIS1"/>
<reference evidence="5 6" key="1">
    <citation type="journal article" date="2010" name="Nature">
        <title>The Ectocarpus genome and the independent evolution of multicellularity in brown algae.</title>
        <authorList>
            <person name="Cock J.M."/>
            <person name="Sterck L."/>
            <person name="Rouze P."/>
            <person name="Scornet D."/>
            <person name="Allen A.E."/>
            <person name="Amoutzias G."/>
            <person name="Anthouard V."/>
            <person name="Artiguenave F."/>
            <person name="Aury J.M."/>
            <person name="Badger J.H."/>
            <person name="Beszteri B."/>
            <person name="Billiau K."/>
            <person name="Bonnet E."/>
            <person name="Bothwell J.H."/>
            <person name="Bowler C."/>
            <person name="Boyen C."/>
            <person name="Brownlee C."/>
            <person name="Carrano C.J."/>
            <person name="Charrier B."/>
            <person name="Cho G.Y."/>
            <person name="Coelho S.M."/>
            <person name="Collen J."/>
            <person name="Corre E."/>
            <person name="Da Silva C."/>
            <person name="Delage L."/>
            <person name="Delaroque N."/>
            <person name="Dittami S.M."/>
            <person name="Doulbeau S."/>
            <person name="Elias M."/>
            <person name="Farnham G."/>
            <person name="Gachon C.M."/>
            <person name="Gschloessl B."/>
            <person name="Heesch S."/>
            <person name="Jabbari K."/>
            <person name="Jubin C."/>
            <person name="Kawai H."/>
            <person name="Kimura K."/>
            <person name="Kloareg B."/>
            <person name="Kupper F.C."/>
            <person name="Lang D."/>
            <person name="Le Bail A."/>
            <person name="Leblanc C."/>
            <person name="Lerouge P."/>
            <person name="Lohr M."/>
            <person name="Lopez P.J."/>
            <person name="Martens C."/>
            <person name="Maumus F."/>
            <person name="Michel G."/>
            <person name="Miranda-Saavedra D."/>
            <person name="Morales J."/>
            <person name="Moreau H."/>
            <person name="Motomura T."/>
            <person name="Nagasato C."/>
            <person name="Napoli C.A."/>
            <person name="Nelson D.R."/>
            <person name="Nyvall-Collen P."/>
            <person name="Peters A.F."/>
            <person name="Pommier C."/>
            <person name="Potin P."/>
            <person name="Poulain J."/>
            <person name="Quesneville H."/>
            <person name="Read B."/>
            <person name="Rensing S.A."/>
            <person name="Ritter A."/>
            <person name="Rousvoal S."/>
            <person name="Samanta M."/>
            <person name="Samson G."/>
            <person name="Schroeder D.C."/>
            <person name="Segurens B."/>
            <person name="Strittmatter M."/>
            <person name="Tonon T."/>
            <person name="Tregear J.W."/>
            <person name="Valentin K."/>
            <person name="von Dassow P."/>
            <person name="Yamagishi T."/>
            <person name="Van de Peer Y."/>
            <person name="Wincker P."/>
        </authorList>
    </citation>
    <scope>NUCLEOTIDE SEQUENCE [LARGE SCALE GENOMIC DNA]</scope>
    <source>
        <strain evidence="6">Ec32 / CCAP1310/4</strain>
    </source>
</reference>
<dbReference type="PANTHER" id="PTHR43176">
    <property type="entry name" value="3-HYDROXYISOBUTYRYL-COA HYDROLASE-RELATED"/>
    <property type="match status" value="1"/>
</dbReference>
<sequence>MSTRGDVTSPCLNSKGEPEITLERRGEAGSVAWLTLNKPEKLNALSLTMVRGMSAAIEEHWSVDQVPKLLVLRGSGGKAFCAGGDVKAVAQSERRGLGVSGTLRRDFFREEYVLDYRLAEIAKEQALLSLWDGVVMGGGVGISVHGTFRVATETSLFAMPETVIGLFPDVGTAHVLSRLPGGLGQYLGLTGARLRGNDLLHCGLATHLVPRDRLSELEEALAADGGDDPASVLGRFASGAGDPASSMLAQNKRWIDEAFGGAPSVEEIVLRLRGMVAEASGGREWAQGALESLAKASPTALKVTHRHISWAATTTLKDCLEQDFRVMQHMAMNGDFDEGVRALLIDKDNQPAWSPPTLEGVADSRVQELFSEIEAGETVF</sequence>
<dbReference type="PANTHER" id="PTHR43176:SF3">
    <property type="entry name" value="3-HYDROXYISOBUTYRYL-COA HYDROLASE, MITOCHONDRIAL"/>
    <property type="match status" value="1"/>
</dbReference>
<dbReference type="OMA" id="EVFTMEY"/>
<dbReference type="InterPro" id="IPR045004">
    <property type="entry name" value="ECH_dom"/>
</dbReference>
<gene>
    <name evidence="5" type="ORF">Esi_0123_0030</name>
</gene>
<dbReference type="EMBL" id="FN649733">
    <property type="protein sequence ID" value="CBJ28888.1"/>
    <property type="molecule type" value="Genomic_DNA"/>
</dbReference>
<evidence type="ECO:0000313" key="6">
    <source>
        <dbReference type="Proteomes" id="UP000002630"/>
    </source>
</evidence>
<name>D7FIS1_ECTSI</name>
<dbReference type="CDD" id="cd06558">
    <property type="entry name" value="crotonase-like"/>
    <property type="match status" value="1"/>
</dbReference>
<dbReference type="GO" id="GO:0016853">
    <property type="term" value="F:isomerase activity"/>
    <property type="evidence" value="ECO:0007669"/>
    <property type="project" value="UniProtKB-KW"/>
</dbReference>
<dbReference type="FunCoup" id="D7FIS1">
    <property type="interactions" value="201"/>
</dbReference>
<dbReference type="InterPro" id="IPR032259">
    <property type="entry name" value="HIBYL-CoA-H"/>
</dbReference>
<dbReference type="SUPFAM" id="SSF52096">
    <property type="entry name" value="ClpP/crotonase"/>
    <property type="match status" value="1"/>
</dbReference>
<evidence type="ECO:0000256" key="1">
    <source>
        <dbReference type="ARBA" id="ARBA00001709"/>
    </source>
</evidence>
<dbReference type="GO" id="GO:0003860">
    <property type="term" value="F:3-hydroxyisobutyryl-CoA hydrolase activity"/>
    <property type="evidence" value="ECO:0007669"/>
    <property type="project" value="UniProtKB-EC"/>
</dbReference>
<dbReference type="EMBL" id="FN647892">
    <property type="protein sequence ID" value="CBJ28888.1"/>
    <property type="molecule type" value="Genomic_DNA"/>
</dbReference>
<dbReference type="EC" id="3.1.2.4" evidence="2"/>
<feature type="domain" description="Enoyl-CoA hydratase/isomerase" evidence="4">
    <location>
        <begin position="32"/>
        <end position="370"/>
    </location>
</feature>
<organism evidence="5 6">
    <name type="scientific">Ectocarpus siliculosus</name>
    <name type="common">Brown alga</name>
    <name type="synonym">Conferva siliculosa</name>
    <dbReference type="NCBI Taxonomy" id="2880"/>
    <lineage>
        <taxon>Eukaryota</taxon>
        <taxon>Sar</taxon>
        <taxon>Stramenopiles</taxon>
        <taxon>Ochrophyta</taxon>
        <taxon>PX clade</taxon>
        <taxon>Phaeophyceae</taxon>
        <taxon>Ectocarpales</taxon>
        <taxon>Ectocarpaceae</taxon>
        <taxon>Ectocarpus</taxon>
    </lineage>
</organism>
<dbReference type="NCBIfam" id="NF004127">
    <property type="entry name" value="PRK05617.1"/>
    <property type="match status" value="1"/>
</dbReference>
<keyword evidence="3" id="KW-0378">Hydrolase</keyword>
<evidence type="ECO:0000313" key="5">
    <source>
        <dbReference type="EMBL" id="CBJ28888.1"/>
    </source>
</evidence>
<dbReference type="Proteomes" id="UP000002630">
    <property type="component" value="Linkage Group LG08"/>
</dbReference>
<accession>D7FIS1</accession>
<protein>
    <recommendedName>
        <fullName evidence="2">3-hydroxyisobutyryl-CoA hydrolase</fullName>
        <ecNumber evidence="2">3.1.2.4</ecNumber>
    </recommendedName>
</protein>
<proteinExistence type="predicted"/>
<comment type="catalytic activity">
    <reaction evidence="1">
        <text>3-hydroxy-2-methylpropanoyl-CoA + H2O = 3-hydroxy-2-methylpropanoate + CoA + H(+)</text>
        <dbReference type="Rhea" id="RHEA:20888"/>
        <dbReference type="ChEBI" id="CHEBI:11805"/>
        <dbReference type="ChEBI" id="CHEBI:15377"/>
        <dbReference type="ChEBI" id="CHEBI:15378"/>
        <dbReference type="ChEBI" id="CHEBI:57287"/>
        <dbReference type="ChEBI" id="CHEBI:57340"/>
        <dbReference type="EC" id="3.1.2.4"/>
    </reaction>
</comment>
<dbReference type="STRING" id="2880.D7FIS1"/>
<evidence type="ECO:0000256" key="3">
    <source>
        <dbReference type="ARBA" id="ARBA00022801"/>
    </source>
</evidence>
<keyword evidence="6" id="KW-1185">Reference proteome</keyword>